<comment type="caution">
    <text evidence="2">The sequence shown here is derived from an EMBL/GenBank/DDBJ whole genome shotgun (WGS) entry which is preliminary data.</text>
</comment>
<proteinExistence type="predicted"/>
<evidence type="ECO:0000313" key="3">
    <source>
        <dbReference type="Proteomes" id="UP000266743"/>
    </source>
</evidence>
<organism evidence="2 3">
    <name type="scientific">Trypanosoma brucei equiperdum</name>
    <dbReference type="NCBI Taxonomy" id="630700"/>
    <lineage>
        <taxon>Eukaryota</taxon>
        <taxon>Discoba</taxon>
        <taxon>Euglenozoa</taxon>
        <taxon>Kinetoplastea</taxon>
        <taxon>Metakinetoplastina</taxon>
        <taxon>Trypanosomatida</taxon>
        <taxon>Trypanosomatidae</taxon>
        <taxon>Trypanosoma</taxon>
    </lineage>
</organism>
<dbReference type="AlphaFoldDB" id="A0A3L6LC52"/>
<evidence type="ECO:0000313" key="2">
    <source>
        <dbReference type="EMBL" id="RHW74212.1"/>
    </source>
</evidence>
<gene>
    <name evidence="2" type="ORF">DPX39_010042700</name>
</gene>
<sequence>MKCFERYKKDKKRKEKEKKKENNNNNNIIKRRKEKKKQIKQIKGEMRECSLYPCVGLQEVPAVMHM</sequence>
<accession>A0A3L6LC52</accession>
<name>A0A3L6LC52_9TRYP</name>
<evidence type="ECO:0000256" key="1">
    <source>
        <dbReference type="SAM" id="MobiDB-lite"/>
    </source>
</evidence>
<reference evidence="2 3" key="1">
    <citation type="submission" date="2018-09" db="EMBL/GenBank/DDBJ databases">
        <title>whole genome sequence of T. equiperdum IVM-t1 strain.</title>
        <authorList>
            <person name="Suganuma K."/>
        </authorList>
    </citation>
    <scope>NUCLEOTIDE SEQUENCE [LARGE SCALE GENOMIC DNA]</scope>
    <source>
        <strain evidence="2 3">IVM-t1</strain>
    </source>
</reference>
<feature type="compositionally biased region" description="Basic residues" evidence="1">
    <location>
        <begin position="29"/>
        <end position="40"/>
    </location>
</feature>
<protein>
    <submittedName>
        <fullName evidence="2">Uncharacterized protein</fullName>
    </submittedName>
</protein>
<feature type="region of interest" description="Disordered" evidence="1">
    <location>
        <begin position="1"/>
        <end position="40"/>
    </location>
</feature>
<dbReference type="EMBL" id="QSBY01000001">
    <property type="protein sequence ID" value="RHW74212.1"/>
    <property type="molecule type" value="Genomic_DNA"/>
</dbReference>
<dbReference type="Proteomes" id="UP000266743">
    <property type="component" value="Chromosome 1"/>
</dbReference>